<dbReference type="Proteomes" id="UP000297635">
    <property type="component" value="Unassembled WGS sequence"/>
</dbReference>
<proteinExistence type="predicted"/>
<reference evidence="2 3" key="1">
    <citation type="submission" date="2019-02" db="EMBL/GenBank/DDBJ databases">
        <title>Isolation and identification of novel species under the genus Muribaculum.</title>
        <authorList>
            <person name="Miyake S."/>
            <person name="Ding Y."/>
            <person name="Low A."/>
            <person name="Soh M."/>
            <person name="Seedorf H."/>
        </authorList>
    </citation>
    <scope>NUCLEOTIDE SEQUENCE [LARGE SCALE GENOMIC DNA]</scope>
    <source>
        <strain evidence="2 3">TLL-A3</strain>
    </source>
</reference>
<feature type="transmembrane region" description="Helical" evidence="1">
    <location>
        <begin position="12"/>
        <end position="32"/>
    </location>
</feature>
<feature type="transmembrane region" description="Helical" evidence="1">
    <location>
        <begin position="69"/>
        <end position="91"/>
    </location>
</feature>
<dbReference type="EMBL" id="SJSA01000001">
    <property type="protein sequence ID" value="TGG39749.1"/>
    <property type="molecule type" value="Genomic_DNA"/>
</dbReference>
<evidence type="ECO:0000313" key="2">
    <source>
        <dbReference type="EMBL" id="TGG39749.1"/>
    </source>
</evidence>
<keyword evidence="1" id="KW-0472">Membrane</keyword>
<dbReference type="RefSeq" id="WP_135470546.1">
    <property type="nucleotide sequence ID" value="NZ_CASJDB010000038.1"/>
</dbReference>
<protein>
    <recommendedName>
        <fullName evidence="4">DUF2500 family protein</fullName>
    </recommendedName>
</protein>
<evidence type="ECO:0000313" key="3">
    <source>
        <dbReference type="Proteomes" id="UP000297635"/>
    </source>
</evidence>
<comment type="caution">
    <text evidence="2">The sequence shown here is derived from an EMBL/GenBank/DDBJ whole genome shotgun (WGS) entry which is preliminary data.</text>
</comment>
<sequence length="196" mass="22365">MAKGNKFVRGVKIAVAVLAVLVMSVWSMILYSDAFIDWWIVPAVTLGVGIATAIHMWKWWIPLTWSESGLFNGMCHSVFSAVLLTFAFFALNNMLADSASERADTAVVTGHFREEHHRHRRVGRRYVANGEVYYTYKLQLKLSDGRTKFVEMPLKNYRRIHDGDSASVVLRDGLFGVPVFDHKALEFRKGNRSDRR</sequence>
<gene>
    <name evidence="2" type="ORF">EZ315_03175</name>
</gene>
<accession>A0A4Z0V3I0</accession>
<evidence type="ECO:0000256" key="1">
    <source>
        <dbReference type="SAM" id="Phobius"/>
    </source>
</evidence>
<dbReference type="AlphaFoldDB" id="A0A4Z0V3I0"/>
<dbReference type="GeneID" id="82148779"/>
<keyword evidence="1" id="KW-1133">Transmembrane helix</keyword>
<name>A0A4Z0V3I0_9BACT</name>
<evidence type="ECO:0008006" key="4">
    <source>
        <dbReference type="Google" id="ProtNLM"/>
    </source>
</evidence>
<feature type="transmembrane region" description="Helical" evidence="1">
    <location>
        <begin position="38"/>
        <end position="57"/>
    </location>
</feature>
<organism evidence="2 3">
    <name type="scientific">Duncaniella freteri</name>
    <dbReference type="NCBI Taxonomy" id="2530391"/>
    <lineage>
        <taxon>Bacteria</taxon>
        <taxon>Pseudomonadati</taxon>
        <taxon>Bacteroidota</taxon>
        <taxon>Bacteroidia</taxon>
        <taxon>Bacteroidales</taxon>
        <taxon>Muribaculaceae</taxon>
        <taxon>Duncaniella</taxon>
    </lineage>
</organism>
<keyword evidence="3" id="KW-1185">Reference proteome</keyword>
<keyword evidence="1" id="KW-0812">Transmembrane</keyword>